<name>A0A0N1MR21_9HELI</name>
<dbReference type="RefSeq" id="WP_054197720.1">
    <property type="nucleotide sequence ID" value="NZ_JNOC01000017.1"/>
</dbReference>
<gene>
    <name evidence="10" type="ORF">HPU229334_03405</name>
</gene>
<evidence type="ECO:0000256" key="2">
    <source>
        <dbReference type="ARBA" id="ARBA00001946"/>
    </source>
</evidence>
<dbReference type="PROSITE" id="PS50972">
    <property type="entry name" value="PTERIN_BINDING"/>
    <property type="match status" value="1"/>
</dbReference>
<feature type="domain" description="Pterin-binding" evidence="9">
    <location>
        <begin position="118"/>
        <end position="370"/>
    </location>
</feature>
<keyword evidence="6" id="KW-0479">Metal-binding</keyword>
<evidence type="ECO:0000256" key="7">
    <source>
        <dbReference type="ARBA" id="ARBA00022842"/>
    </source>
</evidence>
<comment type="catalytic activity">
    <reaction evidence="1">
        <text>(7,8-dihydropterin-6-yl)methyl diphosphate + 4-aminobenzoate = 7,8-dihydropteroate + diphosphate</text>
        <dbReference type="Rhea" id="RHEA:19949"/>
        <dbReference type="ChEBI" id="CHEBI:17836"/>
        <dbReference type="ChEBI" id="CHEBI:17839"/>
        <dbReference type="ChEBI" id="CHEBI:33019"/>
        <dbReference type="ChEBI" id="CHEBI:72950"/>
        <dbReference type="EC" id="2.5.1.15"/>
    </reaction>
</comment>
<dbReference type="PIRSF" id="PIRSF000501">
    <property type="entry name" value="DHPS_Campy_prd"/>
    <property type="match status" value="1"/>
</dbReference>
<dbReference type="Pfam" id="PF00809">
    <property type="entry name" value="Pterin_bind"/>
    <property type="match status" value="1"/>
</dbReference>
<dbReference type="InterPro" id="IPR016227">
    <property type="entry name" value="Dihydropteroate_synthase_prd"/>
</dbReference>
<evidence type="ECO:0000256" key="8">
    <source>
        <dbReference type="ARBA" id="ARBA00022909"/>
    </source>
</evidence>
<dbReference type="STRING" id="35818.HPU229336_08875"/>
<dbReference type="CDD" id="cd00739">
    <property type="entry name" value="DHPS"/>
    <property type="match status" value="1"/>
</dbReference>
<evidence type="ECO:0000256" key="4">
    <source>
        <dbReference type="ARBA" id="ARBA00012458"/>
    </source>
</evidence>
<dbReference type="InterPro" id="IPR006390">
    <property type="entry name" value="DHP_synth_dom"/>
</dbReference>
<evidence type="ECO:0000256" key="6">
    <source>
        <dbReference type="ARBA" id="ARBA00022723"/>
    </source>
</evidence>
<keyword evidence="7" id="KW-0460">Magnesium</keyword>
<evidence type="ECO:0000256" key="5">
    <source>
        <dbReference type="ARBA" id="ARBA00022679"/>
    </source>
</evidence>
<dbReference type="EC" id="2.5.1.15" evidence="4"/>
<dbReference type="PANTHER" id="PTHR20941">
    <property type="entry name" value="FOLATE SYNTHESIS PROTEINS"/>
    <property type="match status" value="1"/>
</dbReference>
<dbReference type="InterPro" id="IPR045031">
    <property type="entry name" value="DHP_synth-like"/>
</dbReference>
<comment type="pathway">
    <text evidence="3">Cofactor biosynthesis; tetrahydrofolate biosynthesis; 7,8-dihydrofolate from 2-amino-4-hydroxy-6-hydroxymethyl-7,8-dihydropteridine diphosphate and 4-aminobenzoate: step 1/2.</text>
</comment>
<dbReference type="PATRIC" id="fig|35818.11.peg.672"/>
<dbReference type="PANTHER" id="PTHR20941:SF1">
    <property type="entry name" value="FOLIC ACID SYNTHESIS PROTEIN FOL1"/>
    <property type="match status" value="1"/>
</dbReference>
<dbReference type="InterPro" id="IPR011005">
    <property type="entry name" value="Dihydropteroate_synth-like_sf"/>
</dbReference>
<dbReference type="InterPro" id="IPR000489">
    <property type="entry name" value="Pterin-binding_dom"/>
</dbReference>
<accession>A0A0N1MR21</accession>
<reference evidence="10 11" key="1">
    <citation type="submission" date="2014-06" db="EMBL/GenBank/DDBJ databases">
        <title>Helicobacter pullorum isolates in fresh chicken meat - phenotypic and genotypic features.</title>
        <authorList>
            <person name="Borges V."/>
            <person name="Santos A."/>
            <person name="Correia C.B."/>
            <person name="Saraiva M."/>
            <person name="Menard A."/>
            <person name="Vieira L."/>
            <person name="Sampaio D.A."/>
            <person name="Gomes J.P."/>
            <person name="Oleastro M."/>
        </authorList>
    </citation>
    <scope>NUCLEOTIDE SEQUENCE [LARGE SCALE GENOMIC DNA]</scope>
    <source>
        <strain evidence="10 11">229334/12</strain>
    </source>
</reference>
<dbReference type="SUPFAM" id="SSF51717">
    <property type="entry name" value="Dihydropteroate synthetase-like"/>
    <property type="match status" value="1"/>
</dbReference>
<evidence type="ECO:0000313" key="10">
    <source>
        <dbReference type="EMBL" id="KPH56103.1"/>
    </source>
</evidence>
<dbReference type="Gene3D" id="3.20.20.20">
    <property type="entry name" value="Dihydropteroate synthase-like"/>
    <property type="match status" value="1"/>
</dbReference>
<comment type="cofactor">
    <cofactor evidence="2">
        <name>Mg(2+)</name>
        <dbReference type="ChEBI" id="CHEBI:18420"/>
    </cofactor>
</comment>
<evidence type="ECO:0000256" key="3">
    <source>
        <dbReference type="ARBA" id="ARBA00004763"/>
    </source>
</evidence>
<dbReference type="GO" id="GO:0004156">
    <property type="term" value="F:dihydropteroate synthase activity"/>
    <property type="evidence" value="ECO:0007669"/>
    <property type="project" value="UniProtKB-EC"/>
</dbReference>
<evidence type="ECO:0000259" key="9">
    <source>
        <dbReference type="PROSITE" id="PS50972"/>
    </source>
</evidence>
<comment type="caution">
    <text evidence="10">The sequence shown here is derived from an EMBL/GenBank/DDBJ whole genome shotgun (WGS) entry which is preliminary data.</text>
</comment>
<dbReference type="AlphaFoldDB" id="A0A0N1MR21"/>
<dbReference type="NCBIfam" id="TIGR01496">
    <property type="entry name" value="DHPS"/>
    <property type="match status" value="1"/>
</dbReference>
<dbReference type="GO" id="GO:0046872">
    <property type="term" value="F:metal ion binding"/>
    <property type="evidence" value="ECO:0007669"/>
    <property type="project" value="UniProtKB-KW"/>
</dbReference>
<keyword evidence="8" id="KW-0289">Folate biosynthesis</keyword>
<proteinExistence type="predicted"/>
<dbReference type="Proteomes" id="UP000037997">
    <property type="component" value="Unassembled WGS sequence"/>
</dbReference>
<protein>
    <recommendedName>
        <fullName evidence="4">dihydropteroate synthase</fullName>
        <ecNumber evidence="4">2.5.1.15</ecNumber>
    </recommendedName>
</protein>
<evidence type="ECO:0000313" key="11">
    <source>
        <dbReference type="Proteomes" id="UP000037997"/>
    </source>
</evidence>
<evidence type="ECO:0000256" key="1">
    <source>
        <dbReference type="ARBA" id="ARBA00000012"/>
    </source>
</evidence>
<dbReference type="GO" id="GO:0005829">
    <property type="term" value="C:cytosol"/>
    <property type="evidence" value="ECO:0007669"/>
    <property type="project" value="TreeGrafter"/>
</dbReference>
<dbReference type="EMBL" id="JNOC01000017">
    <property type="protein sequence ID" value="KPH56103.1"/>
    <property type="molecule type" value="Genomic_DNA"/>
</dbReference>
<organism evidence="10 11">
    <name type="scientific">Helicobacter pullorum</name>
    <dbReference type="NCBI Taxonomy" id="35818"/>
    <lineage>
        <taxon>Bacteria</taxon>
        <taxon>Pseudomonadati</taxon>
        <taxon>Campylobacterota</taxon>
        <taxon>Epsilonproteobacteria</taxon>
        <taxon>Campylobacterales</taxon>
        <taxon>Helicobacteraceae</taxon>
        <taxon>Helicobacter</taxon>
    </lineage>
</organism>
<sequence>MKIFVKAIQDSTKELKQIQCDEMGYKILKDKTKVFGFYVYGLKTPAAQILKQESLACGGDFALPKDAILYKQESYNGILMVTKSQSKALLKKLKIQPFGLKEVAKSLEEHLNLVDFPTQIMGIINATPDSFYQDSRKDSKEAQERILEMIKEGIDIIDIGGASTKPGSAWITEQEEMNRIKPIVEFIAANELYQKVKFSIDTYTPKVARYCLENGFGMVNDITGFSNPKMLEAVCGYDCECVVMHMQGNPKEMQKNPQYENLFLEIDSFFKERIEALEKRNIQKIILDVGIGFGKTLEHNCELIKNLRHFKHFGMPLLVGASRKSMIDKIVSTKVEERLAGTLAIHLEALKNGANIIRCHDTKEHIQATKVWGALQ</sequence>
<keyword evidence="5" id="KW-0808">Transferase</keyword>
<dbReference type="GO" id="GO:0046654">
    <property type="term" value="P:tetrahydrofolate biosynthetic process"/>
    <property type="evidence" value="ECO:0007669"/>
    <property type="project" value="TreeGrafter"/>
</dbReference>
<dbReference type="GO" id="GO:0046656">
    <property type="term" value="P:folic acid biosynthetic process"/>
    <property type="evidence" value="ECO:0007669"/>
    <property type="project" value="UniProtKB-KW"/>
</dbReference>